<evidence type="ECO:0000259" key="2">
    <source>
        <dbReference type="PROSITE" id="PS50943"/>
    </source>
</evidence>
<accession>A0A7Y0U5L9</accession>
<evidence type="ECO:0000313" key="4">
    <source>
        <dbReference type="EMBL" id="NMW92883.1"/>
    </source>
</evidence>
<reference evidence="4 5" key="2">
    <citation type="submission" date="2020-04" db="EMBL/GenBank/DDBJ databases">
        <title>Antimicrobial susceptibility and clonality of vaginal-derived multi-drug resistant Mobiluncus isolates in China.</title>
        <authorList>
            <person name="Zhang X."/>
        </authorList>
    </citation>
    <scope>NUCLEOTIDE SEQUENCE [LARGE SCALE GENOMIC DNA]</scope>
    <source>
        <strain evidence="4 5">7</strain>
    </source>
</reference>
<evidence type="ECO:0000313" key="3">
    <source>
        <dbReference type="EMBL" id="MCU9968450.1"/>
    </source>
</evidence>
<dbReference type="AlphaFoldDB" id="A0A7Y0U5L9"/>
<name>A0A7Y0U5L9_9ACTO</name>
<dbReference type="CDD" id="cd00093">
    <property type="entry name" value="HTH_XRE"/>
    <property type="match status" value="1"/>
</dbReference>
<dbReference type="GO" id="GO:0003677">
    <property type="term" value="F:DNA binding"/>
    <property type="evidence" value="ECO:0007669"/>
    <property type="project" value="InterPro"/>
</dbReference>
<protein>
    <submittedName>
        <fullName evidence="4">Helix-turn-helix domain-containing protein</fullName>
    </submittedName>
</protein>
<sequence length="110" mass="11827">MSIAQIAPSNIDTASIVAANIRAEAARRGYSQSELGRALGITQSQINRRWRGVIPWQLAELDTVSYLLGVSVIELVTPPRGGLGYEKTAPKGGNLGSWLPRLDSNQQPAD</sequence>
<dbReference type="Gene3D" id="1.10.260.40">
    <property type="entry name" value="lambda repressor-like DNA-binding domains"/>
    <property type="match status" value="1"/>
</dbReference>
<dbReference type="GeneID" id="61168404"/>
<evidence type="ECO:0000256" key="1">
    <source>
        <dbReference type="SAM" id="MobiDB-lite"/>
    </source>
</evidence>
<dbReference type="EMBL" id="JABCUV010000003">
    <property type="protein sequence ID" value="NMW92883.1"/>
    <property type="molecule type" value="Genomic_DNA"/>
</dbReference>
<dbReference type="SMART" id="SM00530">
    <property type="entry name" value="HTH_XRE"/>
    <property type="match status" value="1"/>
</dbReference>
<dbReference type="Proteomes" id="UP000582487">
    <property type="component" value="Unassembled WGS sequence"/>
</dbReference>
<reference evidence="3 6" key="1">
    <citation type="submission" date="2019-08" db="EMBL/GenBank/DDBJ databases">
        <title>Comparison of rpoB and gyrB Sequences from Mobiluncus Species and Development of a Multiplex PCR Method for Clinical Detection of Mobiluncus curtisii and Mobiluncus mulieris.</title>
        <authorList>
            <person name="Yang L."/>
            <person name="Shen Y."/>
            <person name="Xu G."/>
            <person name="Shu L.-B."/>
            <person name="Hu J."/>
            <person name="Zhang R."/>
            <person name="Wang Y."/>
            <person name="Zhou H.-W."/>
            <person name="Zhang X."/>
        </authorList>
    </citation>
    <scope>NUCLEOTIDE SEQUENCE [LARGE SCALE GENOMIC DNA]</scope>
    <source>
        <strain evidence="3 6">M26</strain>
    </source>
</reference>
<dbReference type="Proteomes" id="UP001209486">
    <property type="component" value="Unassembled WGS sequence"/>
</dbReference>
<dbReference type="EMBL" id="VSZY01000003">
    <property type="protein sequence ID" value="MCU9968450.1"/>
    <property type="molecule type" value="Genomic_DNA"/>
</dbReference>
<dbReference type="InterPro" id="IPR013975">
    <property type="entry name" value="Tscrpt_reg_BetR_N"/>
</dbReference>
<organism evidence="4 5">
    <name type="scientific">Mobiluncus mulieris</name>
    <dbReference type="NCBI Taxonomy" id="2052"/>
    <lineage>
        <taxon>Bacteria</taxon>
        <taxon>Bacillati</taxon>
        <taxon>Actinomycetota</taxon>
        <taxon>Actinomycetes</taxon>
        <taxon>Actinomycetales</taxon>
        <taxon>Actinomycetaceae</taxon>
        <taxon>Mobiluncus</taxon>
    </lineage>
</organism>
<feature type="region of interest" description="Disordered" evidence="1">
    <location>
        <begin position="83"/>
        <end position="110"/>
    </location>
</feature>
<gene>
    <name evidence="3" type="ORF">FYZ43_03320</name>
    <name evidence="4" type="ORF">HHJ74_04085</name>
</gene>
<dbReference type="SUPFAM" id="SSF47413">
    <property type="entry name" value="lambda repressor-like DNA-binding domains"/>
    <property type="match status" value="1"/>
</dbReference>
<evidence type="ECO:0000313" key="5">
    <source>
        <dbReference type="Proteomes" id="UP000582487"/>
    </source>
</evidence>
<dbReference type="InterPro" id="IPR010982">
    <property type="entry name" value="Lambda_DNA-bd_dom_sf"/>
</dbReference>
<feature type="domain" description="HTH cro/C1-type" evidence="2">
    <location>
        <begin position="21"/>
        <end position="75"/>
    </location>
</feature>
<evidence type="ECO:0000313" key="6">
    <source>
        <dbReference type="Proteomes" id="UP001209486"/>
    </source>
</evidence>
<comment type="caution">
    <text evidence="4">The sequence shown here is derived from an EMBL/GenBank/DDBJ whole genome shotgun (WGS) entry which is preliminary data.</text>
</comment>
<dbReference type="PROSITE" id="PS50943">
    <property type="entry name" value="HTH_CROC1"/>
    <property type="match status" value="1"/>
</dbReference>
<proteinExistence type="predicted"/>
<dbReference type="InterPro" id="IPR001387">
    <property type="entry name" value="Cro/C1-type_HTH"/>
</dbReference>
<dbReference type="RefSeq" id="WP_087942501.1">
    <property type="nucleotide sequence ID" value="NZ_CAMUNX010000004.1"/>
</dbReference>
<dbReference type="Pfam" id="PF08667">
    <property type="entry name" value="BetR"/>
    <property type="match status" value="1"/>
</dbReference>